<dbReference type="STRING" id="70996.SE18_15675"/>
<evidence type="ECO:0000313" key="2">
    <source>
        <dbReference type="Proteomes" id="UP000050277"/>
    </source>
</evidence>
<proteinExistence type="predicted"/>
<evidence type="ECO:0000313" key="1">
    <source>
        <dbReference type="EMBL" id="KPL85684.1"/>
    </source>
</evidence>
<dbReference type="AlphaFoldDB" id="A0A0P6Y978"/>
<dbReference type="Proteomes" id="UP000050277">
    <property type="component" value="Unassembled WGS sequence"/>
</dbReference>
<accession>A0A0P6Y978</accession>
<keyword evidence="2" id="KW-1185">Reference proteome</keyword>
<reference evidence="1 2" key="1">
    <citation type="submission" date="2015-07" db="EMBL/GenBank/DDBJ databases">
        <title>Whole genome sequence of Herpetosiphon geysericola DSM 7119.</title>
        <authorList>
            <person name="Hemp J."/>
            <person name="Ward L.M."/>
            <person name="Pace L.A."/>
            <person name="Fischer W.W."/>
        </authorList>
    </citation>
    <scope>NUCLEOTIDE SEQUENCE [LARGE SCALE GENOMIC DNA]</scope>
    <source>
        <strain evidence="1 2">DSM 7119</strain>
    </source>
</reference>
<sequence length="141" mass="16500">MIRLLNFIILIIILYGCAYNSGKNIKNIENIPAIPTRLIYPNNLNDIIEKETNSNLEQIRITQYSSNDKKIDIITWYKDNLISNGWNFVSSDKDYMEYYYITNANNPGFTIKIYFKDNLNSTKIILQEEASGPFLVEWSKK</sequence>
<organism evidence="1 2">
    <name type="scientific">Herpetosiphon geysericola</name>
    <dbReference type="NCBI Taxonomy" id="70996"/>
    <lineage>
        <taxon>Bacteria</taxon>
        <taxon>Bacillati</taxon>
        <taxon>Chloroflexota</taxon>
        <taxon>Chloroflexia</taxon>
        <taxon>Herpetosiphonales</taxon>
        <taxon>Herpetosiphonaceae</taxon>
        <taxon>Herpetosiphon</taxon>
    </lineage>
</organism>
<dbReference type="RefSeq" id="WP_054535410.1">
    <property type="nucleotide sequence ID" value="NZ_LGKP01000024.1"/>
</dbReference>
<dbReference type="EMBL" id="LGKP01000024">
    <property type="protein sequence ID" value="KPL85684.1"/>
    <property type="molecule type" value="Genomic_DNA"/>
</dbReference>
<dbReference type="PROSITE" id="PS51257">
    <property type="entry name" value="PROKAR_LIPOPROTEIN"/>
    <property type="match status" value="1"/>
</dbReference>
<name>A0A0P6Y978_9CHLR</name>
<gene>
    <name evidence="1" type="ORF">SE18_15675</name>
</gene>
<evidence type="ECO:0008006" key="3">
    <source>
        <dbReference type="Google" id="ProtNLM"/>
    </source>
</evidence>
<comment type="caution">
    <text evidence="1">The sequence shown here is derived from an EMBL/GenBank/DDBJ whole genome shotgun (WGS) entry which is preliminary data.</text>
</comment>
<protein>
    <recommendedName>
        <fullName evidence="3">Lipoprotein</fullName>
    </recommendedName>
</protein>